<feature type="repeat" description="NHL" evidence="2">
    <location>
        <begin position="1"/>
        <end position="40"/>
    </location>
</feature>
<evidence type="ECO:0000313" key="4">
    <source>
        <dbReference type="Proteomes" id="UP000278627"/>
    </source>
</evidence>
<dbReference type="InterPro" id="IPR001258">
    <property type="entry name" value="NHL_repeat"/>
</dbReference>
<name>A0A0N4TGG0_BRUPA</name>
<evidence type="ECO:0000313" key="3">
    <source>
        <dbReference type="EMBL" id="VDN88446.1"/>
    </source>
</evidence>
<evidence type="ECO:0000313" key="5">
    <source>
        <dbReference type="WBParaSite" id="BPAG_0000729801-mRNA-1"/>
    </source>
</evidence>
<dbReference type="STRING" id="6280.A0A0N4TGG0"/>
<keyword evidence="4" id="KW-1185">Reference proteome</keyword>
<accession>A0A0N4TGG0</accession>
<organism evidence="5">
    <name type="scientific">Brugia pahangi</name>
    <name type="common">Filarial nematode worm</name>
    <dbReference type="NCBI Taxonomy" id="6280"/>
    <lineage>
        <taxon>Eukaryota</taxon>
        <taxon>Metazoa</taxon>
        <taxon>Ecdysozoa</taxon>
        <taxon>Nematoda</taxon>
        <taxon>Chromadorea</taxon>
        <taxon>Rhabditida</taxon>
        <taxon>Spirurina</taxon>
        <taxon>Spiruromorpha</taxon>
        <taxon>Filarioidea</taxon>
        <taxon>Onchocercidae</taxon>
        <taxon>Brugia</taxon>
    </lineage>
</organism>
<dbReference type="EMBL" id="UZAD01007956">
    <property type="protein sequence ID" value="VDN88446.1"/>
    <property type="molecule type" value="Genomic_DNA"/>
</dbReference>
<dbReference type="PROSITE" id="PS51125">
    <property type="entry name" value="NHL"/>
    <property type="match status" value="1"/>
</dbReference>
<evidence type="ECO:0000256" key="1">
    <source>
        <dbReference type="ARBA" id="ARBA00022737"/>
    </source>
</evidence>
<dbReference type="Proteomes" id="UP000278627">
    <property type="component" value="Unassembled WGS sequence"/>
</dbReference>
<keyword evidence="1" id="KW-0677">Repeat</keyword>
<reference evidence="3 4" key="2">
    <citation type="submission" date="2018-11" db="EMBL/GenBank/DDBJ databases">
        <authorList>
            <consortium name="Pathogen Informatics"/>
        </authorList>
    </citation>
    <scope>NUCLEOTIDE SEQUENCE [LARGE SCALE GENOMIC DNA]</scope>
</reference>
<reference evidence="5" key="1">
    <citation type="submission" date="2017-02" db="UniProtKB">
        <authorList>
            <consortium name="WormBaseParasite"/>
        </authorList>
    </citation>
    <scope>IDENTIFICATION</scope>
</reference>
<sequence>MHSFGTWGNAPGQLKGVEAVALIDTTIVVSDRENHRIQLF</sequence>
<dbReference type="InterPro" id="IPR011042">
    <property type="entry name" value="6-blade_b-propeller_TolB-like"/>
</dbReference>
<dbReference type="Gene3D" id="2.120.10.30">
    <property type="entry name" value="TolB, C-terminal domain"/>
    <property type="match status" value="1"/>
</dbReference>
<dbReference type="AlphaFoldDB" id="A0A0N4TGG0"/>
<evidence type="ECO:0000256" key="2">
    <source>
        <dbReference type="PROSITE-ProRule" id="PRU00504"/>
    </source>
</evidence>
<proteinExistence type="predicted"/>
<gene>
    <name evidence="3" type="ORF">BPAG_LOCUS7260</name>
</gene>
<dbReference type="WBParaSite" id="BPAG_0000729801-mRNA-1">
    <property type="protein sequence ID" value="BPAG_0000729801-mRNA-1"/>
    <property type="gene ID" value="BPAG_0000729801"/>
</dbReference>
<protein>
    <submittedName>
        <fullName evidence="3 5">Uncharacterized protein</fullName>
    </submittedName>
</protein>